<feature type="non-terminal residue" evidence="1">
    <location>
        <position position="1"/>
    </location>
</feature>
<dbReference type="Proteomes" id="UP000789342">
    <property type="component" value="Unassembled WGS sequence"/>
</dbReference>
<sequence>ISRTIYKDISVPTEINFLRHLLLTKSIDDIDEYDAVRKMTNKSGHCIKE</sequence>
<keyword evidence="2" id="KW-1185">Reference proteome</keyword>
<accession>A0A9N9JPN1</accession>
<gene>
    <name evidence="1" type="ORF">AMORRO_LOCUS18102</name>
</gene>
<feature type="non-terminal residue" evidence="1">
    <location>
        <position position="49"/>
    </location>
</feature>
<name>A0A9N9JPN1_9GLOM</name>
<dbReference type="EMBL" id="CAJVPV010061005">
    <property type="protein sequence ID" value="CAG8790542.1"/>
    <property type="molecule type" value="Genomic_DNA"/>
</dbReference>
<protein>
    <submittedName>
        <fullName evidence="1">17118_t:CDS:1</fullName>
    </submittedName>
</protein>
<evidence type="ECO:0000313" key="2">
    <source>
        <dbReference type="Proteomes" id="UP000789342"/>
    </source>
</evidence>
<dbReference type="AlphaFoldDB" id="A0A9N9JPN1"/>
<proteinExistence type="predicted"/>
<comment type="caution">
    <text evidence="1">The sequence shown here is derived from an EMBL/GenBank/DDBJ whole genome shotgun (WGS) entry which is preliminary data.</text>
</comment>
<evidence type="ECO:0000313" key="1">
    <source>
        <dbReference type="EMBL" id="CAG8790542.1"/>
    </source>
</evidence>
<reference evidence="1" key="1">
    <citation type="submission" date="2021-06" db="EMBL/GenBank/DDBJ databases">
        <authorList>
            <person name="Kallberg Y."/>
            <person name="Tangrot J."/>
            <person name="Rosling A."/>
        </authorList>
    </citation>
    <scope>NUCLEOTIDE SEQUENCE</scope>
    <source>
        <strain evidence="1">CL551</strain>
    </source>
</reference>
<organism evidence="1 2">
    <name type="scientific">Acaulospora morrowiae</name>
    <dbReference type="NCBI Taxonomy" id="94023"/>
    <lineage>
        <taxon>Eukaryota</taxon>
        <taxon>Fungi</taxon>
        <taxon>Fungi incertae sedis</taxon>
        <taxon>Mucoromycota</taxon>
        <taxon>Glomeromycotina</taxon>
        <taxon>Glomeromycetes</taxon>
        <taxon>Diversisporales</taxon>
        <taxon>Acaulosporaceae</taxon>
        <taxon>Acaulospora</taxon>
    </lineage>
</organism>